<dbReference type="EMBL" id="SLYC01000030">
    <property type="protein sequence ID" value="TCQ00516.1"/>
    <property type="molecule type" value="Genomic_DNA"/>
</dbReference>
<evidence type="ECO:0000313" key="4">
    <source>
        <dbReference type="Proteomes" id="UP000295504"/>
    </source>
</evidence>
<gene>
    <name evidence="3" type="ORF">EDD79_10304</name>
</gene>
<sequence length="427" mass="50122">MLYNEKIEVFFSKEDSLILDGQSKICNWLYNQLLQATKDDYENGNSLKLLSGRNLRNYSTKMKDVNKFLYSVHSSPLKNTALRLKDAYERFFKGQNEYPKFRSWKKYWFSLYYDEPNKGFKVDGQSLKISLGKAVVFDKKGKEKGKQVSVTGELKESLVLPKGAKIKTFRLCKQQGDRFYAIFTIEAIEPNKKEEKSWIAIDQNHKNFFVAIDNTGRTFEFLKLYQTKYWDEKIDLLKSKRDLCLKKAKEHTTIHGNKYYTSSKRYHRINKALNKAYNTRREQIKSIMYQIAHFIAKNYDHVIIGNYVPSKNTAKYKTMHRSMLNQAHIGEFRKILEWVMLKSGKHFSLVDEKDTTKICSMCGHKEKKPPNIREFTCSNCDTFMLRDVNSAVNMANKVSLTPMSFDNIDKINKVGVFNFKRYSLMVV</sequence>
<keyword evidence="1" id="KW-0238">DNA-binding</keyword>
<dbReference type="RefSeq" id="WP_165913721.1">
    <property type="nucleotide sequence ID" value="NZ_SLYC01000030.1"/>
</dbReference>
<dbReference type="InterPro" id="IPR010095">
    <property type="entry name" value="Cas12f1-like_TNB"/>
</dbReference>
<evidence type="ECO:0000256" key="1">
    <source>
        <dbReference type="ARBA" id="ARBA00023125"/>
    </source>
</evidence>
<protein>
    <submittedName>
        <fullName evidence="3">Putative transposase</fullName>
    </submittedName>
</protein>
<proteinExistence type="predicted"/>
<comment type="caution">
    <text evidence="3">The sequence shown here is derived from an EMBL/GenBank/DDBJ whole genome shotgun (WGS) entry which is preliminary data.</text>
</comment>
<dbReference type="AlphaFoldDB" id="A0A4R2TDC0"/>
<evidence type="ECO:0000259" key="2">
    <source>
        <dbReference type="Pfam" id="PF07282"/>
    </source>
</evidence>
<evidence type="ECO:0000313" key="3">
    <source>
        <dbReference type="EMBL" id="TCQ00516.1"/>
    </source>
</evidence>
<keyword evidence="4" id="KW-1185">Reference proteome</keyword>
<feature type="domain" description="Cas12f1-like TNB" evidence="2">
    <location>
        <begin position="330"/>
        <end position="394"/>
    </location>
</feature>
<name>A0A4R2TDC0_9FIRM</name>
<organism evidence="3 4">
    <name type="scientific">Serpentinicella alkaliphila</name>
    <dbReference type="NCBI Taxonomy" id="1734049"/>
    <lineage>
        <taxon>Bacteria</taxon>
        <taxon>Bacillati</taxon>
        <taxon>Bacillota</taxon>
        <taxon>Clostridia</taxon>
        <taxon>Peptostreptococcales</taxon>
        <taxon>Natronincolaceae</taxon>
        <taxon>Serpentinicella</taxon>
    </lineage>
</organism>
<dbReference type="GO" id="GO:0003677">
    <property type="term" value="F:DNA binding"/>
    <property type="evidence" value="ECO:0007669"/>
    <property type="project" value="UniProtKB-KW"/>
</dbReference>
<dbReference type="Pfam" id="PF07282">
    <property type="entry name" value="Cas12f1-like_TNB"/>
    <property type="match status" value="1"/>
</dbReference>
<reference evidence="3 4" key="1">
    <citation type="submission" date="2019-03" db="EMBL/GenBank/DDBJ databases">
        <title>Genomic Encyclopedia of Type Strains, Phase IV (KMG-IV): sequencing the most valuable type-strain genomes for metagenomic binning, comparative biology and taxonomic classification.</title>
        <authorList>
            <person name="Goeker M."/>
        </authorList>
    </citation>
    <scope>NUCLEOTIDE SEQUENCE [LARGE SCALE GENOMIC DNA]</scope>
    <source>
        <strain evidence="3 4">DSM 100013</strain>
    </source>
</reference>
<accession>A0A4R2TDC0</accession>
<dbReference type="NCBIfam" id="NF040570">
    <property type="entry name" value="guided_TnpB"/>
    <property type="match status" value="1"/>
</dbReference>
<dbReference type="Proteomes" id="UP000295504">
    <property type="component" value="Unassembled WGS sequence"/>
</dbReference>